<dbReference type="PANTHER" id="PTHR30469">
    <property type="entry name" value="MULTIDRUG RESISTANCE PROTEIN MDTA"/>
    <property type="match status" value="1"/>
</dbReference>
<accession>A0ABV7D145</accession>
<dbReference type="InterPro" id="IPR006143">
    <property type="entry name" value="RND_pump_MFP"/>
</dbReference>
<dbReference type="Pfam" id="PF25954">
    <property type="entry name" value="Beta-barrel_RND_2"/>
    <property type="match status" value="1"/>
</dbReference>
<dbReference type="InterPro" id="IPR058625">
    <property type="entry name" value="MdtA-like_BSH"/>
</dbReference>
<evidence type="ECO:0000313" key="6">
    <source>
        <dbReference type="EMBL" id="MFC3050883.1"/>
    </source>
</evidence>
<organism evidence="6 7">
    <name type="scientific">Kordiimonas pumila</name>
    <dbReference type="NCBI Taxonomy" id="2161677"/>
    <lineage>
        <taxon>Bacteria</taxon>
        <taxon>Pseudomonadati</taxon>
        <taxon>Pseudomonadota</taxon>
        <taxon>Alphaproteobacteria</taxon>
        <taxon>Kordiimonadales</taxon>
        <taxon>Kordiimonadaceae</taxon>
        <taxon>Kordiimonas</taxon>
    </lineage>
</organism>
<evidence type="ECO:0000259" key="4">
    <source>
        <dbReference type="Pfam" id="PF25954"/>
    </source>
</evidence>
<dbReference type="InterPro" id="IPR058792">
    <property type="entry name" value="Beta-barrel_RND_2"/>
</dbReference>
<gene>
    <name evidence="6" type="ORF">ACFOKA_03080</name>
</gene>
<dbReference type="Gene3D" id="2.40.420.20">
    <property type="match status" value="1"/>
</dbReference>
<dbReference type="NCBIfam" id="TIGR01730">
    <property type="entry name" value="RND_mfp"/>
    <property type="match status" value="1"/>
</dbReference>
<evidence type="ECO:0000256" key="2">
    <source>
        <dbReference type="SAM" id="Coils"/>
    </source>
</evidence>
<name>A0ABV7D145_9PROT</name>
<evidence type="ECO:0000259" key="5">
    <source>
        <dbReference type="Pfam" id="PF25989"/>
    </source>
</evidence>
<dbReference type="Gene3D" id="1.10.287.470">
    <property type="entry name" value="Helix hairpin bin"/>
    <property type="match status" value="1"/>
</dbReference>
<feature type="coiled-coil region" evidence="2">
    <location>
        <begin position="55"/>
        <end position="91"/>
    </location>
</feature>
<sequence>MRPVSVVTEHASERSFSDIVQAIGTAKADESVTLTSTVADVIVSVHFQDGDIVKKGDLLVQLESAEEEAQFQEADANLRQAEKQYDRINDLVKTGNASNATLDSEKRGLQEARYRVAAAKARLDDLYITAPFDGLLGLREVSEGSYLSTSTKITTIDAIDTIKLDFYVPERFVATLASGQSVEATVEAYPGKIFKGIVKTVDSRIDPATRSVLVRAEIDNSQHTLRPGMLMMVEVTSRSWNALSISEEGIVPANNKNYVFVIEDGIAVRREVTTGIRRPGYVEITSGVTAGDKVVVQGAFRLGRIGQPVREVEQKRAPINGDKS</sequence>
<feature type="domain" description="CusB-like beta-barrel" evidence="4">
    <location>
        <begin position="164"/>
        <end position="238"/>
    </location>
</feature>
<proteinExistence type="inferred from homology"/>
<comment type="similarity">
    <text evidence="1">Belongs to the membrane fusion protein (MFP) (TC 8.A.1) family.</text>
</comment>
<dbReference type="Pfam" id="PF25989">
    <property type="entry name" value="YknX_C"/>
    <property type="match status" value="1"/>
</dbReference>
<feature type="domain" description="Multidrug resistance protein MdtA-like barrel-sandwich hybrid" evidence="3">
    <location>
        <begin position="31"/>
        <end position="152"/>
    </location>
</feature>
<feature type="domain" description="YknX-like C-terminal permuted SH3-like" evidence="5">
    <location>
        <begin position="248"/>
        <end position="301"/>
    </location>
</feature>
<dbReference type="Proteomes" id="UP001595444">
    <property type="component" value="Unassembled WGS sequence"/>
</dbReference>
<evidence type="ECO:0000256" key="1">
    <source>
        <dbReference type="ARBA" id="ARBA00009477"/>
    </source>
</evidence>
<dbReference type="SUPFAM" id="SSF111369">
    <property type="entry name" value="HlyD-like secretion proteins"/>
    <property type="match status" value="1"/>
</dbReference>
<dbReference type="Gene3D" id="2.40.50.100">
    <property type="match status" value="1"/>
</dbReference>
<dbReference type="Gene3D" id="2.40.30.170">
    <property type="match status" value="1"/>
</dbReference>
<keyword evidence="2" id="KW-0175">Coiled coil</keyword>
<protein>
    <submittedName>
        <fullName evidence="6">Efflux RND transporter periplasmic adaptor subunit</fullName>
    </submittedName>
</protein>
<dbReference type="InterPro" id="IPR058637">
    <property type="entry name" value="YknX-like_C"/>
</dbReference>
<reference evidence="7" key="1">
    <citation type="journal article" date="2019" name="Int. J. Syst. Evol. Microbiol.">
        <title>The Global Catalogue of Microorganisms (GCM) 10K type strain sequencing project: providing services to taxonomists for standard genome sequencing and annotation.</title>
        <authorList>
            <consortium name="The Broad Institute Genomics Platform"/>
            <consortium name="The Broad Institute Genome Sequencing Center for Infectious Disease"/>
            <person name="Wu L."/>
            <person name="Ma J."/>
        </authorList>
    </citation>
    <scope>NUCLEOTIDE SEQUENCE [LARGE SCALE GENOMIC DNA]</scope>
    <source>
        <strain evidence="7">KCTC 62164</strain>
    </source>
</reference>
<dbReference type="PANTHER" id="PTHR30469:SF16">
    <property type="entry name" value="HAE1 FAMILY EFFLUX PUMP MFP COMPONENT"/>
    <property type="match status" value="1"/>
</dbReference>
<evidence type="ECO:0000313" key="7">
    <source>
        <dbReference type="Proteomes" id="UP001595444"/>
    </source>
</evidence>
<dbReference type="EMBL" id="JBHRSL010000002">
    <property type="protein sequence ID" value="MFC3050883.1"/>
    <property type="molecule type" value="Genomic_DNA"/>
</dbReference>
<dbReference type="Pfam" id="PF25917">
    <property type="entry name" value="BSH_RND"/>
    <property type="match status" value="1"/>
</dbReference>
<comment type="caution">
    <text evidence="6">The sequence shown here is derived from an EMBL/GenBank/DDBJ whole genome shotgun (WGS) entry which is preliminary data.</text>
</comment>
<keyword evidence="7" id="KW-1185">Reference proteome</keyword>
<evidence type="ECO:0000259" key="3">
    <source>
        <dbReference type="Pfam" id="PF25917"/>
    </source>
</evidence>